<accession>A0A6S6WIN2</accession>
<proteinExistence type="predicted"/>
<dbReference type="InterPro" id="IPR000210">
    <property type="entry name" value="BTB/POZ_dom"/>
</dbReference>
<dbReference type="PANTHER" id="PTHR47843">
    <property type="entry name" value="BTB DOMAIN-CONTAINING PROTEIN-RELATED"/>
    <property type="match status" value="1"/>
</dbReference>
<dbReference type="PANTHER" id="PTHR47843:SF2">
    <property type="entry name" value="BTB DOMAIN-CONTAINING PROTEIN"/>
    <property type="match status" value="1"/>
</dbReference>
<dbReference type="EMBL" id="HG992986">
    <property type="protein sequence ID" value="CAE7210086.1"/>
    <property type="molecule type" value="Genomic_DNA"/>
</dbReference>
<organism evidence="1 2">
    <name type="scientific">Pyrenophora teres f. teres</name>
    <dbReference type="NCBI Taxonomy" id="97479"/>
    <lineage>
        <taxon>Eukaryota</taxon>
        <taxon>Fungi</taxon>
        <taxon>Dikarya</taxon>
        <taxon>Ascomycota</taxon>
        <taxon>Pezizomycotina</taxon>
        <taxon>Dothideomycetes</taxon>
        <taxon>Pleosporomycetidae</taxon>
        <taxon>Pleosporales</taxon>
        <taxon>Pleosporineae</taxon>
        <taxon>Pleosporaceae</taxon>
        <taxon>Pyrenophora</taxon>
    </lineage>
</organism>
<dbReference type="InterPro" id="IPR011333">
    <property type="entry name" value="SKP1/BTB/POZ_sf"/>
</dbReference>
<dbReference type="PROSITE" id="PS50097">
    <property type="entry name" value="BTB"/>
    <property type="match status" value="1"/>
</dbReference>
<evidence type="ECO:0000313" key="1">
    <source>
        <dbReference type="EMBL" id="CAE7210086.1"/>
    </source>
</evidence>
<gene>
    <name evidence="1" type="ORF">PTTW11_09997</name>
</gene>
<evidence type="ECO:0000313" key="2">
    <source>
        <dbReference type="Proteomes" id="UP000472372"/>
    </source>
</evidence>
<dbReference type="Pfam" id="PF00651">
    <property type="entry name" value="BTB"/>
    <property type="match status" value="1"/>
</dbReference>
<dbReference type="Proteomes" id="UP000472372">
    <property type="component" value="Chromosome 10"/>
</dbReference>
<protein>
    <submittedName>
        <fullName evidence="1">BTB POZ domain containing protein</fullName>
    </submittedName>
</protein>
<name>A0A6S6WIN2_9PLEO</name>
<sequence>MSTAPKDARIPRSQAAGYVTSPSIRVIVGQAPDQKEFFVHEGLVCPRSEFFRKAMKGPWTEAQERKIDLEQEDPETFALYLELLYTGALPTKEDTELYAPLSKLYVLAEMLMDDTTKTIVLDAIQAQIDDGPEKDHYCFPEPAAIRIIYKGTMESSPAREVMVKFYTDYSCGEELDELADLNEFHYDLVRSLITKRPRPGEHDLVREELDDVKKELRDVRKELSSVKKELAKKTEPRLYHC</sequence>
<dbReference type="Gene3D" id="3.30.710.10">
    <property type="entry name" value="Potassium Channel Kv1.1, Chain A"/>
    <property type="match status" value="1"/>
</dbReference>
<dbReference type="SUPFAM" id="SSF54695">
    <property type="entry name" value="POZ domain"/>
    <property type="match status" value="1"/>
</dbReference>
<reference evidence="1" key="1">
    <citation type="submission" date="2021-02" db="EMBL/GenBank/DDBJ databases">
        <authorList>
            <person name="Syme A R."/>
            <person name="Syme A R."/>
            <person name="Moolhuijzen P."/>
        </authorList>
    </citation>
    <scope>NUCLEOTIDE SEQUENCE</scope>
    <source>
        <strain evidence="1">W1-1</strain>
    </source>
</reference>
<dbReference type="AlphaFoldDB" id="A0A6S6WIN2"/>